<feature type="domain" description="Tll0287-like" evidence="1">
    <location>
        <begin position="49"/>
        <end position="203"/>
    </location>
</feature>
<dbReference type="RefSeq" id="WP_190572560.1">
    <property type="nucleotide sequence ID" value="NZ_JACJQL010000106.1"/>
</dbReference>
<gene>
    <name evidence="2" type="ORF">H6G14_30700</name>
</gene>
<reference evidence="2 3" key="1">
    <citation type="journal article" date="2020" name="ISME J.">
        <title>Comparative genomics reveals insights into cyanobacterial evolution and habitat adaptation.</title>
        <authorList>
            <person name="Chen M.Y."/>
            <person name="Teng W.K."/>
            <person name="Zhao L."/>
            <person name="Hu C.X."/>
            <person name="Zhou Y.K."/>
            <person name="Han B.P."/>
            <person name="Song L.R."/>
            <person name="Shu W.S."/>
        </authorList>
    </citation>
    <scope>NUCLEOTIDE SEQUENCE [LARGE SCALE GENOMIC DNA]</scope>
    <source>
        <strain evidence="2 3">FACHB-3921</strain>
    </source>
</reference>
<comment type="caution">
    <text evidence="2">The sequence shown here is derived from an EMBL/GenBank/DDBJ whole genome shotgun (WGS) entry which is preliminary data.</text>
</comment>
<protein>
    <submittedName>
        <fullName evidence="2">DUF3365 domain-containing protein</fullName>
    </submittedName>
</protein>
<organism evidence="2 3">
    <name type="scientific">Nostoc parmelioides FACHB-3921</name>
    <dbReference type="NCBI Taxonomy" id="2692909"/>
    <lineage>
        <taxon>Bacteria</taxon>
        <taxon>Bacillati</taxon>
        <taxon>Cyanobacteriota</taxon>
        <taxon>Cyanophyceae</taxon>
        <taxon>Nostocales</taxon>
        <taxon>Nostocaceae</taxon>
        <taxon>Nostoc</taxon>
    </lineage>
</organism>
<dbReference type="Pfam" id="PF11845">
    <property type="entry name" value="Tll0287-like"/>
    <property type="match status" value="1"/>
</dbReference>
<dbReference type="EMBL" id="JACJQL010000106">
    <property type="protein sequence ID" value="MBD2255574.1"/>
    <property type="molecule type" value="Genomic_DNA"/>
</dbReference>
<sequence>MRKLSQNVLSLVLMISVSLLLLSWSPALAQPPLWGIASATPVIPHANELAQAVQEIESLDAMRTGLASSLEGSTEAPTMQTMKEVCRPVGMRAIQLSQENGWQVKQIAKKYRNPDHAPGNLHDQIALAKFNQDPDLIGFWDRETLDKQTGTRYYRRINVEASCLACHGLKDRRPQFVKDGYPQDLAYNFQVGDLRGMYAVFIPDDIQKAIQKAVN</sequence>
<proteinExistence type="predicted"/>
<dbReference type="Proteomes" id="UP000621307">
    <property type="component" value="Unassembled WGS sequence"/>
</dbReference>
<evidence type="ECO:0000313" key="2">
    <source>
        <dbReference type="EMBL" id="MBD2255574.1"/>
    </source>
</evidence>
<accession>A0ABR8BPL8</accession>
<dbReference type="InterPro" id="IPR021796">
    <property type="entry name" value="Tll0287-like_dom"/>
</dbReference>
<evidence type="ECO:0000313" key="3">
    <source>
        <dbReference type="Proteomes" id="UP000621307"/>
    </source>
</evidence>
<keyword evidence="3" id="KW-1185">Reference proteome</keyword>
<name>A0ABR8BPL8_9NOSO</name>
<evidence type="ECO:0000259" key="1">
    <source>
        <dbReference type="Pfam" id="PF11845"/>
    </source>
</evidence>